<dbReference type="GO" id="GO:0006412">
    <property type="term" value="P:translation"/>
    <property type="evidence" value="ECO:0007669"/>
    <property type="project" value="InterPro"/>
</dbReference>
<dbReference type="PROSITE" id="PS50800">
    <property type="entry name" value="SAP"/>
    <property type="match status" value="1"/>
</dbReference>
<evidence type="ECO:0000256" key="3">
    <source>
        <dbReference type="SAM" id="MobiDB-lite"/>
    </source>
</evidence>
<evidence type="ECO:0000259" key="4">
    <source>
        <dbReference type="PROSITE" id="PS50800"/>
    </source>
</evidence>
<dbReference type="EMBL" id="UINC01003653">
    <property type="protein sequence ID" value="SVA08171.1"/>
    <property type="molecule type" value="Genomic_DNA"/>
</dbReference>
<dbReference type="InterPro" id="IPR036361">
    <property type="entry name" value="SAP_dom_sf"/>
</dbReference>
<sequence>MAKAQRKAKDRWKSKAWYSLHAPAMFNYAVMAWTPADSPEAVTGRVAEVSLDRLSGDFSQKNYIVRFRVGEVRGPNAFTSYDGHRLTSDYKRALTRRRNTRVDCNFTLTTTDDVRLRLKPILVVDNRIRGSQEKLLRARTTALVSETISGLSLVEGLKRIYSGELARELAKDLRTIYLTRRVEIAKVEMLSPAKLMDVPPSEEELERILTEEETEDGDDDETDAEVVDYESLTVPELKELLKAQKLPVSGKKAELVERLSSAGSNEEEESDD</sequence>
<dbReference type="InterPro" id="IPR001593">
    <property type="entry name" value="Ribosomal_eS1"/>
</dbReference>
<evidence type="ECO:0000313" key="5">
    <source>
        <dbReference type="EMBL" id="SVA08171.1"/>
    </source>
</evidence>
<dbReference type="Pfam" id="PF02037">
    <property type="entry name" value="SAP"/>
    <property type="match status" value="1"/>
</dbReference>
<dbReference type="SMART" id="SM00513">
    <property type="entry name" value="SAP"/>
    <property type="match status" value="1"/>
</dbReference>
<reference evidence="5" key="1">
    <citation type="submission" date="2018-05" db="EMBL/GenBank/DDBJ databases">
        <authorList>
            <person name="Lanie J.A."/>
            <person name="Ng W.-L."/>
            <person name="Kazmierczak K.M."/>
            <person name="Andrzejewski T.M."/>
            <person name="Davidsen T.M."/>
            <person name="Wayne K.J."/>
            <person name="Tettelin H."/>
            <person name="Glass J.I."/>
            <person name="Rusch D."/>
            <person name="Podicherti R."/>
            <person name="Tsui H.-C.T."/>
            <person name="Winkler M.E."/>
        </authorList>
    </citation>
    <scope>NUCLEOTIDE SEQUENCE</scope>
</reference>
<dbReference type="GO" id="GO:1990904">
    <property type="term" value="C:ribonucleoprotein complex"/>
    <property type="evidence" value="ECO:0007669"/>
    <property type="project" value="UniProtKB-KW"/>
</dbReference>
<proteinExistence type="inferred from homology"/>
<dbReference type="SMART" id="SM01397">
    <property type="entry name" value="Ribosomal_S3Ae"/>
    <property type="match status" value="1"/>
</dbReference>
<keyword evidence="1" id="KW-0689">Ribosomal protein</keyword>
<name>A0A381SY02_9ZZZZ</name>
<dbReference type="GO" id="GO:0005840">
    <property type="term" value="C:ribosome"/>
    <property type="evidence" value="ECO:0007669"/>
    <property type="project" value="UniProtKB-KW"/>
</dbReference>
<organism evidence="5">
    <name type="scientific">marine metagenome</name>
    <dbReference type="NCBI Taxonomy" id="408172"/>
    <lineage>
        <taxon>unclassified sequences</taxon>
        <taxon>metagenomes</taxon>
        <taxon>ecological metagenomes</taxon>
    </lineage>
</organism>
<evidence type="ECO:0000256" key="1">
    <source>
        <dbReference type="ARBA" id="ARBA00022980"/>
    </source>
</evidence>
<dbReference type="InterPro" id="IPR003034">
    <property type="entry name" value="SAP_dom"/>
</dbReference>
<accession>A0A381SY02</accession>
<dbReference type="Gene3D" id="1.10.720.30">
    <property type="entry name" value="SAP domain"/>
    <property type="match status" value="1"/>
</dbReference>
<dbReference type="Pfam" id="PF01015">
    <property type="entry name" value="Ribosomal_S3Ae"/>
    <property type="match status" value="1"/>
</dbReference>
<dbReference type="InterPro" id="IPR030838">
    <property type="entry name" value="Ribosomal_eS1_arc"/>
</dbReference>
<gene>
    <name evidence="5" type="ORF">METZ01_LOCUS61025</name>
</gene>
<dbReference type="SUPFAM" id="SSF68906">
    <property type="entry name" value="SAP domain"/>
    <property type="match status" value="1"/>
</dbReference>
<protein>
    <recommendedName>
        <fullName evidence="4">SAP domain-containing protein</fullName>
    </recommendedName>
</protein>
<keyword evidence="2" id="KW-0687">Ribonucleoprotein</keyword>
<feature type="region of interest" description="Disordered" evidence="3">
    <location>
        <begin position="247"/>
        <end position="272"/>
    </location>
</feature>
<dbReference type="HAMAP" id="MF_00359">
    <property type="entry name" value="Ribosomal_eS1"/>
    <property type="match status" value="1"/>
</dbReference>
<dbReference type="GO" id="GO:0003735">
    <property type="term" value="F:structural constituent of ribosome"/>
    <property type="evidence" value="ECO:0007669"/>
    <property type="project" value="InterPro"/>
</dbReference>
<dbReference type="AlphaFoldDB" id="A0A381SY02"/>
<evidence type="ECO:0000256" key="2">
    <source>
        <dbReference type="ARBA" id="ARBA00023274"/>
    </source>
</evidence>
<feature type="domain" description="SAP" evidence="4">
    <location>
        <begin position="229"/>
        <end position="263"/>
    </location>
</feature>